<organism evidence="1 2">
    <name type="scientific">Thalassovita taeanensis</name>
    <dbReference type="NCBI Taxonomy" id="657014"/>
    <lineage>
        <taxon>Bacteria</taxon>
        <taxon>Pseudomonadati</taxon>
        <taxon>Pseudomonadota</taxon>
        <taxon>Alphaproteobacteria</taxon>
        <taxon>Rhodobacterales</taxon>
        <taxon>Roseobacteraceae</taxon>
        <taxon>Thalassovita</taxon>
    </lineage>
</organism>
<dbReference type="RefSeq" id="WP_090269244.1">
    <property type="nucleotide sequence ID" value="NZ_FOEP01000004.1"/>
</dbReference>
<dbReference type="OrthoDB" id="7864349at2"/>
<keyword evidence="2" id="KW-1185">Reference proteome</keyword>
<dbReference type="STRING" id="657014.SAMN04488092_104154"/>
<evidence type="ECO:0000313" key="1">
    <source>
        <dbReference type="EMBL" id="SEQ12825.1"/>
    </source>
</evidence>
<dbReference type="EMBL" id="FOEP01000004">
    <property type="protein sequence ID" value="SEQ12825.1"/>
    <property type="molecule type" value="Genomic_DNA"/>
</dbReference>
<sequence length="136" mass="14438">MRMLVFVLGLAGLVGCNTPGPAFQGAPVSQVALGGSVFDVRVKGNRAQAIRVNRQYAPRVGPIGVRAGLAIELVSGCKVRRLDGDQAVLVARLSCGRATAPAVPEQLQYECEVDDSYLSRGQQLEVTDMTCRLVPV</sequence>
<proteinExistence type="predicted"/>
<name>A0A1H9DH46_9RHOB</name>
<dbReference type="PROSITE" id="PS51257">
    <property type="entry name" value="PROKAR_LIPOPROTEIN"/>
    <property type="match status" value="1"/>
</dbReference>
<dbReference type="Proteomes" id="UP000198634">
    <property type="component" value="Unassembled WGS sequence"/>
</dbReference>
<gene>
    <name evidence="1" type="ORF">SAMN04488092_104154</name>
</gene>
<reference evidence="1 2" key="1">
    <citation type="submission" date="2016-10" db="EMBL/GenBank/DDBJ databases">
        <authorList>
            <person name="de Groot N.N."/>
        </authorList>
    </citation>
    <scope>NUCLEOTIDE SEQUENCE [LARGE SCALE GENOMIC DNA]</scope>
    <source>
        <strain evidence="1 2">DSM 22007</strain>
    </source>
</reference>
<protein>
    <recommendedName>
        <fullName evidence="3">Lipoprotein</fullName>
    </recommendedName>
</protein>
<evidence type="ECO:0008006" key="3">
    <source>
        <dbReference type="Google" id="ProtNLM"/>
    </source>
</evidence>
<accession>A0A1H9DH46</accession>
<dbReference type="AlphaFoldDB" id="A0A1H9DH46"/>
<evidence type="ECO:0000313" key="2">
    <source>
        <dbReference type="Proteomes" id="UP000198634"/>
    </source>
</evidence>